<evidence type="ECO:0000313" key="2">
    <source>
        <dbReference type="EMBL" id="PIQ71498.1"/>
    </source>
</evidence>
<comment type="caution">
    <text evidence="2">The sequence shown here is derived from an EMBL/GenBank/DDBJ whole genome shotgun (WGS) entry which is preliminary data.</text>
</comment>
<organism evidence="2 3">
    <name type="scientific">Candidatus Roizmanbacteria bacterium CG11_big_fil_rev_8_21_14_0_20_37_16</name>
    <dbReference type="NCBI Taxonomy" id="1974857"/>
    <lineage>
        <taxon>Bacteria</taxon>
        <taxon>Candidatus Roizmaniibacteriota</taxon>
    </lineage>
</organism>
<dbReference type="Proteomes" id="UP000229497">
    <property type="component" value="Unassembled WGS sequence"/>
</dbReference>
<keyword evidence="1" id="KW-0732">Signal</keyword>
<reference evidence="2 3" key="1">
    <citation type="submission" date="2017-09" db="EMBL/GenBank/DDBJ databases">
        <title>Depth-based differentiation of microbial function through sediment-hosted aquifers and enrichment of novel symbionts in the deep terrestrial subsurface.</title>
        <authorList>
            <person name="Probst A.J."/>
            <person name="Ladd B."/>
            <person name="Jarett J.K."/>
            <person name="Geller-Mcgrath D.E."/>
            <person name="Sieber C.M."/>
            <person name="Emerson J.B."/>
            <person name="Anantharaman K."/>
            <person name="Thomas B.C."/>
            <person name="Malmstrom R."/>
            <person name="Stieglmeier M."/>
            <person name="Klingl A."/>
            <person name="Woyke T."/>
            <person name="Ryan C.M."/>
            <person name="Banfield J.F."/>
        </authorList>
    </citation>
    <scope>NUCLEOTIDE SEQUENCE [LARGE SCALE GENOMIC DNA]</scope>
    <source>
        <strain evidence="2">CG11_big_fil_rev_8_21_14_0_20_37_16</strain>
    </source>
</reference>
<proteinExistence type="predicted"/>
<feature type="chain" id="PRO_5013641518" evidence="1">
    <location>
        <begin position="26"/>
        <end position="210"/>
    </location>
</feature>
<protein>
    <submittedName>
        <fullName evidence="2">Uncharacterized protein</fullName>
    </submittedName>
</protein>
<evidence type="ECO:0000313" key="3">
    <source>
        <dbReference type="Proteomes" id="UP000229497"/>
    </source>
</evidence>
<accession>A0A2H0KJR5</accession>
<dbReference type="EMBL" id="PCVK01000088">
    <property type="protein sequence ID" value="PIQ71498.1"/>
    <property type="molecule type" value="Genomic_DNA"/>
</dbReference>
<sequence length="210" mass="23589">MRKISLVKKTVFVLFFILWSSVNFSNTKVFASPPAPAPKCNVEGVIKDVRFEKAYESECLKTDSCPTDGQTKFPDLYYLTIKIDKVSYKDGNTNFRSCDSLFPINSIKEFNIVASSLKVGDIFKNDQKIKGIVSSFWGHSLDSYQITSVTPRVCTQDINPCNPTSCSYDLEKCSSLPSIFDKVKSFFYGILNTILNFINGVKTAETNSEK</sequence>
<name>A0A2H0KJR5_9BACT</name>
<feature type="signal peptide" evidence="1">
    <location>
        <begin position="1"/>
        <end position="25"/>
    </location>
</feature>
<evidence type="ECO:0000256" key="1">
    <source>
        <dbReference type="SAM" id="SignalP"/>
    </source>
</evidence>
<dbReference type="AlphaFoldDB" id="A0A2H0KJR5"/>
<gene>
    <name evidence="2" type="ORF">COV87_03060</name>
</gene>